<name>A0A486XL86_9GAMM</name>
<feature type="region of interest" description="Disordered" evidence="1">
    <location>
        <begin position="926"/>
        <end position="995"/>
    </location>
</feature>
<sequence length="1090" mass="119136">MRLLNFIVVLVLVWSNIVLAEKHCPIGFKGKNGVNLEPGEVINSVGVLNSDPSQLFSWVKTQNDEGYLLPVEGNADGLQFNVLWHPTLPWVGGQADIILTDGISACPSITVNIAAMERADGAFDALIALLRQGLGNEVVPLGKDFDSLLEQEQPDVPALQMLSAFSHLLGSEDDPESLSYWLAQMRAHPEQRESLSLLEGLLHSTGLLETMYEDLNIRAEALLMPDGDETIPPQSHLLRLPTSPDSEDEFAMVTLFYQPQDAAQFLSVISQTTRASATVNLSVFKDAKSLSEAMYDQFHSQTGLLPNVQIYRDAAGSLLTAGNALATASGAKLLGRVYEGAGAGLFMWTIFDKLRDGLYPHKLLDMKIAASHDLIYVQTSPDRGAVNAIWVTPHAKGLDMSKIALDFVVQFLPVNKLASMRSGSAINRIAANDSLGRPLNAVAEKQFQGALQKAKLNDGMLEGLLDTSKWTVLGKIIEKLPGNGVIAPFNYPPVNIFERNYVDLKLAKPGIVDVDFPKDGMMIYRALAVGSVHLNAYTRSGKFGNANATAEFEVRVRESQGLYISPSNPIVMPGEKIRLYVAWGGEEKELPAQFIVNVDVSPSTHRYQLSPAARRMLINGYENWAYSLDIDTSKDLQSFPIHVKASLQSRPEINASARIDPTAIMPSEGCIEPGTSTTFRVPISGGKLMQGLHWQVTQGPGQINQRGEYVAPPNASKREQVSIQARSPKGMVLTRDMRLSCGCEWRLNAYGQKWEGVNVYMTSIDEPGRRTSHMLQAGDVDTTIVISSGQRPQLGTLLGVMTASLGTKYLTTSGCSDEDQNNLCDPKEPLEGAPIAPSPPTYTINNIEGDYVEGTIAGQAIEGHLLTGQQSVLPTIPFSFYFRAKRAKFNVQHLGLARSLIKTAGDTSENTLTRFTQLTDVFGVGSCESDPEWEEAKRGRRRDISSDDEIIEDIEFDEEALTPPDPDGPIEGEEEDNDYGGSERDDPDPFSSAIISGGVVDDSIPLLPDVSCLTPGQRMTFDLPATHAALRSMLNVKINGHLNLGADWQFQVPVSLDSPFLSVGLHEKQTDMRLAHYLYPIGCEQPSQME</sequence>
<feature type="compositionally biased region" description="Acidic residues" evidence="1">
    <location>
        <begin position="968"/>
        <end position="978"/>
    </location>
</feature>
<proteinExistence type="predicted"/>
<evidence type="ECO:0000256" key="1">
    <source>
        <dbReference type="SAM" id="MobiDB-lite"/>
    </source>
</evidence>
<organism evidence="2">
    <name type="scientific">Rheinheimera sp. BAL341</name>
    <dbReference type="NCBI Taxonomy" id="1708203"/>
    <lineage>
        <taxon>Bacteria</taxon>
        <taxon>Pseudomonadati</taxon>
        <taxon>Pseudomonadota</taxon>
        <taxon>Gammaproteobacteria</taxon>
        <taxon>Chromatiales</taxon>
        <taxon>Chromatiaceae</taxon>
        <taxon>Rheinheimera</taxon>
    </lineage>
</organism>
<accession>A0A486XL86</accession>
<feature type="compositionally biased region" description="Basic and acidic residues" evidence="1">
    <location>
        <begin position="934"/>
        <end position="945"/>
    </location>
</feature>
<gene>
    <name evidence="2" type="ORF">BAL341_1070</name>
</gene>
<evidence type="ECO:0000313" key="2">
    <source>
        <dbReference type="EMBL" id="VHO02895.1"/>
    </source>
</evidence>
<dbReference type="AlphaFoldDB" id="A0A486XL86"/>
<protein>
    <submittedName>
        <fullName evidence="2">Uncharacterized protein</fullName>
    </submittedName>
</protein>
<reference evidence="2" key="1">
    <citation type="submission" date="2019-04" db="EMBL/GenBank/DDBJ databases">
        <authorList>
            <person name="Brambilla D."/>
        </authorList>
    </citation>
    <scope>NUCLEOTIDE SEQUENCE</scope>
    <source>
        <strain evidence="2">BAL1</strain>
    </source>
</reference>
<feature type="compositionally biased region" description="Acidic residues" evidence="1">
    <location>
        <begin position="946"/>
        <end position="960"/>
    </location>
</feature>
<dbReference type="EMBL" id="CAAJGR010000078">
    <property type="protein sequence ID" value="VHO02895.1"/>
    <property type="molecule type" value="Genomic_DNA"/>
</dbReference>